<feature type="transmembrane region" description="Helical" evidence="2">
    <location>
        <begin position="103"/>
        <end position="123"/>
    </location>
</feature>
<feature type="transmembrane region" description="Helical" evidence="2">
    <location>
        <begin position="76"/>
        <end position="97"/>
    </location>
</feature>
<feature type="compositionally biased region" description="Low complexity" evidence="1">
    <location>
        <begin position="250"/>
        <end position="259"/>
    </location>
</feature>
<proteinExistence type="predicted"/>
<feature type="region of interest" description="Disordered" evidence="1">
    <location>
        <begin position="236"/>
        <end position="259"/>
    </location>
</feature>
<dbReference type="RefSeq" id="WP_330800143.1">
    <property type="nucleotide sequence ID" value="NZ_JAZEWV010000046.1"/>
</dbReference>
<feature type="region of interest" description="Disordered" evidence="1">
    <location>
        <begin position="182"/>
        <end position="205"/>
    </location>
</feature>
<feature type="compositionally biased region" description="Pro residues" evidence="1">
    <location>
        <begin position="192"/>
        <end position="201"/>
    </location>
</feature>
<accession>A0ABU7PKT0</accession>
<dbReference type="InterPro" id="IPR021235">
    <property type="entry name" value="DUF2637"/>
</dbReference>
<evidence type="ECO:0000256" key="1">
    <source>
        <dbReference type="SAM" id="MobiDB-lite"/>
    </source>
</evidence>
<dbReference type="Pfam" id="PF10935">
    <property type="entry name" value="DUF2637"/>
    <property type="match status" value="1"/>
</dbReference>
<sequence length="259" mass="26356">MSNRRAITALAAGAAAVTIALTAAAFWLSYEHLHDIAGGNGLSGTRAWAWPATVDLFIVTGELLTLRASLRARIDWWAIALAALGSIGSIALNISGVGAGASVLAYVVAAVPPTAALVAFGALMRQVHEVLDRISDAPAAAPHPQPDTAPQQPAPAAPAPAAPAYPHGALELHLAPMLPASPEVTADAHPSAPAPVAPPAPAADRTDDELIEAARALATTGPLSLRRMQRELGIGQARAQRIRDAVDSTPAPASEEAAS</sequence>
<keyword evidence="2" id="KW-0812">Transmembrane</keyword>
<evidence type="ECO:0000313" key="3">
    <source>
        <dbReference type="EMBL" id="MEE4546443.1"/>
    </source>
</evidence>
<keyword evidence="4" id="KW-1185">Reference proteome</keyword>
<feature type="compositionally biased region" description="Pro residues" evidence="1">
    <location>
        <begin position="141"/>
        <end position="163"/>
    </location>
</feature>
<organism evidence="3 4">
    <name type="scientific">Actinacidiphila polyblastidii</name>
    <dbReference type="NCBI Taxonomy" id="3110430"/>
    <lineage>
        <taxon>Bacteria</taxon>
        <taxon>Bacillati</taxon>
        <taxon>Actinomycetota</taxon>
        <taxon>Actinomycetes</taxon>
        <taxon>Kitasatosporales</taxon>
        <taxon>Streptomycetaceae</taxon>
        <taxon>Actinacidiphila</taxon>
    </lineage>
</organism>
<gene>
    <name evidence="3" type="ORF">V2S66_31325</name>
</gene>
<protein>
    <submittedName>
        <fullName evidence="3">DUF2637 domain-containing protein</fullName>
    </submittedName>
</protein>
<name>A0ABU7PKT0_9ACTN</name>
<evidence type="ECO:0000313" key="4">
    <source>
        <dbReference type="Proteomes" id="UP001344658"/>
    </source>
</evidence>
<dbReference type="EMBL" id="JAZEWV010000046">
    <property type="protein sequence ID" value="MEE4546443.1"/>
    <property type="molecule type" value="Genomic_DNA"/>
</dbReference>
<evidence type="ECO:0000256" key="2">
    <source>
        <dbReference type="SAM" id="Phobius"/>
    </source>
</evidence>
<feature type="region of interest" description="Disordered" evidence="1">
    <location>
        <begin position="137"/>
        <end position="163"/>
    </location>
</feature>
<dbReference type="Proteomes" id="UP001344658">
    <property type="component" value="Unassembled WGS sequence"/>
</dbReference>
<feature type="transmembrane region" description="Helical" evidence="2">
    <location>
        <begin position="48"/>
        <end position="64"/>
    </location>
</feature>
<comment type="caution">
    <text evidence="3">The sequence shown here is derived from an EMBL/GenBank/DDBJ whole genome shotgun (WGS) entry which is preliminary data.</text>
</comment>
<keyword evidence="2" id="KW-1133">Transmembrane helix</keyword>
<reference evidence="3 4" key="1">
    <citation type="submission" date="2023-12" db="EMBL/GenBank/DDBJ databases">
        <title>Streptomyces sp. V4-01.</title>
        <authorList>
            <person name="Somphong A."/>
            <person name="Phongsopitanun W."/>
        </authorList>
    </citation>
    <scope>NUCLEOTIDE SEQUENCE [LARGE SCALE GENOMIC DNA]</scope>
    <source>
        <strain evidence="3 4">V4-01</strain>
    </source>
</reference>
<keyword evidence="2" id="KW-0472">Membrane</keyword>